<accession>A0A2T5J0W4</accession>
<evidence type="ECO:0000313" key="1">
    <source>
        <dbReference type="EMBL" id="PTQ90030.1"/>
    </source>
</evidence>
<keyword evidence="2" id="KW-1185">Reference proteome</keyword>
<dbReference type="AlphaFoldDB" id="A0A2T5J0W4"/>
<protein>
    <recommendedName>
        <fullName evidence="3">Nucleoside-diphosphate sugar epimerase</fullName>
    </recommendedName>
</protein>
<dbReference type="Proteomes" id="UP000244223">
    <property type="component" value="Unassembled WGS sequence"/>
</dbReference>
<dbReference type="InterPro" id="IPR009367">
    <property type="entry name" value="Elm1-like"/>
</dbReference>
<name>A0A2T5J0W4_9GAMM</name>
<evidence type="ECO:0000313" key="2">
    <source>
        <dbReference type="Proteomes" id="UP000244223"/>
    </source>
</evidence>
<dbReference type="OrthoDB" id="1865at2"/>
<evidence type="ECO:0008006" key="3">
    <source>
        <dbReference type="Google" id="ProtNLM"/>
    </source>
</evidence>
<organism evidence="1 2">
    <name type="scientific">Agitococcus lubricus</name>
    <dbReference type="NCBI Taxonomy" id="1077255"/>
    <lineage>
        <taxon>Bacteria</taxon>
        <taxon>Pseudomonadati</taxon>
        <taxon>Pseudomonadota</taxon>
        <taxon>Gammaproteobacteria</taxon>
        <taxon>Moraxellales</taxon>
        <taxon>Moraxellaceae</taxon>
        <taxon>Agitococcus</taxon>
    </lineage>
</organism>
<sequence length="306" mass="34582">MSQRASPRIIWQFVDGKAGHEQQSAGFIQALARHLPLHVLKIDIRHHPIGVMDWLLKRLPVHDSLPDYLIGAGHRTHLALLTAKRVTKAKAVVLMKPTLPVAWFDYALMPYHDQPPQHAKVLATRGVLNTIQPSTHLDKQKGLMLLGGASKRHDWDEVSLVSQMRHILTASPHIEWQISTSRRTPEHTLLEIRHIATHAKVWSANETPQGWVAAQLQQAGQVWVTEDSISMLYESLTAGAQVGVLAVPRKQTDRITQAVDELVQQQILTRYSDWQTTQQMVPAQLFNEAERAAQWFIEQEGLCVTK</sequence>
<dbReference type="RefSeq" id="WP_107865032.1">
    <property type="nucleotide sequence ID" value="NZ_QAON01000004.1"/>
</dbReference>
<gene>
    <name evidence="1" type="ORF">C8N29_10468</name>
</gene>
<reference evidence="1 2" key="1">
    <citation type="submission" date="2018-04" db="EMBL/GenBank/DDBJ databases">
        <title>Genomic Encyclopedia of Archaeal and Bacterial Type Strains, Phase II (KMG-II): from individual species to whole genera.</title>
        <authorList>
            <person name="Goeker M."/>
        </authorList>
    </citation>
    <scope>NUCLEOTIDE SEQUENCE [LARGE SCALE GENOMIC DNA]</scope>
    <source>
        <strain evidence="1 2">DSM 5822</strain>
    </source>
</reference>
<comment type="caution">
    <text evidence="1">The sequence shown here is derived from an EMBL/GenBank/DDBJ whole genome shotgun (WGS) entry which is preliminary data.</text>
</comment>
<proteinExistence type="predicted"/>
<dbReference type="Pfam" id="PF06258">
    <property type="entry name" value="Mito_fiss_Elm1"/>
    <property type="match status" value="1"/>
</dbReference>
<dbReference type="EMBL" id="QAON01000004">
    <property type="protein sequence ID" value="PTQ90030.1"/>
    <property type="molecule type" value="Genomic_DNA"/>
</dbReference>